<dbReference type="Gene3D" id="3.30.460.80">
    <property type="entry name" value="NADH:ubiquinone oxidoreductase, 30kDa subunit"/>
    <property type="match status" value="1"/>
</dbReference>
<evidence type="ECO:0000259" key="3">
    <source>
        <dbReference type="Pfam" id="PF00329"/>
    </source>
</evidence>
<proteinExistence type="inferred from homology"/>
<reference evidence="5" key="1">
    <citation type="submission" date="2016-07" db="EMBL/GenBank/DDBJ databases">
        <authorList>
            <person name="Florea S."/>
            <person name="Webb J.S."/>
            <person name="Jaromczyk J."/>
            <person name="Schardl C.L."/>
        </authorList>
    </citation>
    <scope>NUCLEOTIDE SEQUENCE [LARGE SCALE GENOMIC DNA]</scope>
    <source>
        <strain evidence="5">IPBSL-7</strain>
    </source>
</reference>
<dbReference type="PANTHER" id="PTHR10884:SF14">
    <property type="entry name" value="NADH DEHYDROGENASE [UBIQUINONE] IRON-SULFUR PROTEIN 3, MITOCHONDRIAL"/>
    <property type="match status" value="1"/>
</dbReference>
<keyword evidence="5" id="KW-1185">Reference proteome</keyword>
<evidence type="ECO:0000256" key="1">
    <source>
        <dbReference type="ARBA" id="ARBA00007569"/>
    </source>
</evidence>
<evidence type="ECO:0000313" key="4">
    <source>
        <dbReference type="EMBL" id="OCL31376.1"/>
    </source>
</evidence>
<dbReference type="InterPro" id="IPR037232">
    <property type="entry name" value="NADH_quin_OxRdtase_su_C/D-like"/>
</dbReference>
<dbReference type="PANTHER" id="PTHR10884">
    <property type="entry name" value="NADH DEHYDROGENASE UBIQUINONE IRON-SULFUR PROTEIN 3"/>
    <property type="match status" value="1"/>
</dbReference>
<feature type="region of interest" description="Disordered" evidence="2">
    <location>
        <begin position="122"/>
        <end position="158"/>
    </location>
</feature>
<comment type="caution">
    <text evidence="4">The sequence shown here is derived from an EMBL/GenBank/DDBJ whole genome shotgun (WGS) entry which is preliminary data.</text>
</comment>
<comment type="similarity">
    <text evidence="1">Belongs to the complex I 30 kDa subunit family.</text>
</comment>
<dbReference type="Pfam" id="PF00329">
    <property type="entry name" value="Complex1_30kDa"/>
    <property type="match status" value="1"/>
</dbReference>
<accession>A0A1C0AH95</accession>
<dbReference type="Proteomes" id="UP000093501">
    <property type="component" value="Unassembled WGS sequence"/>
</dbReference>
<dbReference type="AlphaFoldDB" id="A0A1C0AH95"/>
<dbReference type="EMBL" id="MBQD01000026">
    <property type="protein sequence ID" value="OCL31376.1"/>
    <property type="molecule type" value="Genomic_DNA"/>
</dbReference>
<sequence>MEVVAPERWQSRVAELRAAGFELLVTLTAVDEVGRSDHIRVLLRVENPVDGGQARLAVLVPREAPSLPDVADVYPGAAWLQRQVHDFFGVEFLGGDNRPLIHHGGGAPMRKDVLLEPRQTRHWPGALEPGESTQSPSRRKLVPPGVPDPAVLTDPAATAADVALSATGARVRRAR</sequence>
<organism evidence="4 5">
    <name type="scientific">Tessaracoccus lapidicaptus</name>
    <dbReference type="NCBI Taxonomy" id="1427523"/>
    <lineage>
        <taxon>Bacteria</taxon>
        <taxon>Bacillati</taxon>
        <taxon>Actinomycetota</taxon>
        <taxon>Actinomycetes</taxon>
        <taxon>Propionibacteriales</taxon>
        <taxon>Propionibacteriaceae</taxon>
        <taxon>Tessaracoccus</taxon>
    </lineage>
</organism>
<feature type="domain" description="NADH:ubiquinone oxidoreductase 30kDa subunit" evidence="3">
    <location>
        <begin position="4"/>
        <end position="117"/>
    </location>
</feature>
<gene>
    <name evidence="4" type="ORF">BCR15_09410</name>
</gene>
<protein>
    <recommendedName>
        <fullName evidence="3">NADH:ubiquinone oxidoreductase 30kDa subunit domain-containing protein</fullName>
    </recommendedName>
</protein>
<evidence type="ECO:0000256" key="2">
    <source>
        <dbReference type="SAM" id="MobiDB-lite"/>
    </source>
</evidence>
<dbReference type="GO" id="GO:0008137">
    <property type="term" value="F:NADH dehydrogenase (ubiquinone) activity"/>
    <property type="evidence" value="ECO:0007669"/>
    <property type="project" value="InterPro"/>
</dbReference>
<name>A0A1C0AH95_9ACTN</name>
<evidence type="ECO:0000313" key="5">
    <source>
        <dbReference type="Proteomes" id="UP000093501"/>
    </source>
</evidence>
<dbReference type="InterPro" id="IPR001268">
    <property type="entry name" value="NADH_UbQ_OxRdtase_30kDa_su"/>
</dbReference>
<dbReference type="SUPFAM" id="SSF143243">
    <property type="entry name" value="Nqo5-like"/>
    <property type="match status" value="1"/>
</dbReference>
<feature type="compositionally biased region" description="Low complexity" evidence="2">
    <location>
        <begin position="148"/>
        <end position="158"/>
    </location>
</feature>